<dbReference type="InterPro" id="IPR038136">
    <property type="entry name" value="CofD-like_dom_sf"/>
</dbReference>
<dbReference type="AlphaFoldDB" id="A0A6B1DWU3"/>
<dbReference type="HAMAP" id="MF_00973">
    <property type="entry name" value="Gluconeogen_factor"/>
    <property type="match status" value="1"/>
</dbReference>
<dbReference type="EMBL" id="VXPY01000087">
    <property type="protein sequence ID" value="MYD91112.1"/>
    <property type="molecule type" value="Genomic_DNA"/>
</dbReference>
<evidence type="ECO:0000313" key="3">
    <source>
        <dbReference type="EMBL" id="MYD91112.1"/>
    </source>
</evidence>
<dbReference type="GO" id="GO:0005737">
    <property type="term" value="C:cytoplasm"/>
    <property type="evidence" value="ECO:0007669"/>
    <property type="project" value="UniProtKB-SubCell"/>
</dbReference>
<proteinExistence type="inferred from homology"/>
<dbReference type="Pfam" id="PF01933">
    <property type="entry name" value="CofD"/>
    <property type="match status" value="1"/>
</dbReference>
<comment type="subcellular location">
    <subcellularLocation>
        <location evidence="2">Cytoplasm</location>
    </subcellularLocation>
</comment>
<organism evidence="3">
    <name type="scientific">Caldilineaceae bacterium SB0662_bin_9</name>
    <dbReference type="NCBI Taxonomy" id="2605258"/>
    <lineage>
        <taxon>Bacteria</taxon>
        <taxon>Bacillati</taxon>
        <taxon>Chloroflexota</taxon>
        <taxon>Caldilineae</taxon>
        <taxon>Caldilineales</taxon>
        <taxon>Caldilineaceae</taxon>
    </lineage>
</organism>
<protein>
    <recommendedName>
        <fullName evidence="2">Putative gluconeogenesis factor</fullName>
    </recommendedName>
</protein>
<dbReference type="GO" id="GO:0008360">
    <property type="term" value="P:regulation of cell shape"/>
    <property type="evidence" value="ECO:0007669"/>
    <property type="project" value="UniProtKB-UniRule"/>
</dbReference>
<keyword evidence="1 2" id="KW-0963">Cytoplasm</keyword>
<dbReference type="Gene3D" id="3.40.50.10680">
    <property type="entry name" value="CofD-like domains"/>
    <property type="match status" value="1"/>
</dbReference>
<dbReference type="InterPro" id="IPR010119">
    <property type="entry name" value="Gluconeogen_factor"/>
</dbReference>
<comment type="caution">
    <text evidence="3">The sequence shown here is derived from an EMBL/GenBank/DDBJ whole genome shotgun (WGS) entry which is preliminary data.</text>
</comment>
<gene>
    <name evidence="3" type="ORF">F4Y08_12380</name>
</gene>
<comment type="similarity">
    <text evidence="2">Belongs to the gluconeogenesis factor family.</text>
</comment>
<dbReference type="PANTHER" id="PTHR30135">
    <property type="entry name" value="UNCHARACTERIZED PROTEIN YVCK-RELATED"/>
    <property type="match status" value="1"/>
</dbReference>
<dbReference type="CDD" id="cd07187">
    <property type="entry name" value="YvcK_like"/>
    <property type="match status" value="1"/>
</dbReference>
<evidence type="ECO:0000256" key="2">
    <source>
        <dbReference type="HAMAP-Rule" id="MF_00973"/>
    </source>
</evidence>
<dbReference type="PANTHER" id="PTHR30135:SF3">
    <property type="entry name" value="GLUCONEOGENESIS FACTOR-RELATED"/>
    <property type="match status" value="1"/>
</dbReference>
<name>A0A6B1DWU3_9CHLR</name>
<sequence length="456" mass="49321">MQNGLVPMFTDLRLSRSYDANFLHAWIPLSGCPWTPQEATTHPTRRGRRTTHCIQAVPWLLVGGTHQRSPIIPATSPLHAIRELRVAVYREALSCFHVYAGRSNLIAGRHPIRQSCMVSQHGAVQDATTNRAHNGCPPMAKDIKIAAIGGGTGLPVLLRGLKHYTGDITAIVTVADDGGSSGKLTESTGMLPPGDFRNNIAALSESEELFQLLLQYRFGDKEGLGGHAFGNLLITAMSAIYGSFEDGILNTSRVLAVRGRVLPSTLEAVTLCAEVATNEPAVAGSGLRRVRGESNLSQTHGRIRKLSLDPIQARAFPGAIEALLRADLIVAGPGSFFTSTMPNLIVEGIRSALLAAKAPKVFVANILNQKGETDGFTLVDYLQCLDRHGLGMFTHIVVNNRCLTSGNWPSLEWIQAPAKDGHIDAQCVEADLIDDQVPWRHDSRKLARTVMAMVNV</sequence>
<reference evidence="3" key="1">
    <citation type="submission" date="2019-09" db="EMBL/GenBank/DDBJ databases">
        <title>Characterisation of the sponge microbiome using genome-centric metagenomics.</title>
        <authorList>
            <person name="Engelberts J.P."/>
            <person name="Robbins S.J."/>
            <person name="De Goeij J.M."/>
            <person name="Aranda M."/>
            <person name="Bell S.C."/>
            <person name="Webster N.S."/>
        </authorList>
    </citation>
    <scope>NUCLEOTIDE SEQUENCE</scope>
    <source>
        <strain evidence="3">SB0662_bin_9</strain>
    </source>
</reference>
<comment type="function">
    <text evidence="2">Required for morphogenesis under gluconeogenic growth conditions.</text>
</comment>
<dbReference type="SUPFAM" id="SSF142338">
    <property type="entry name" value="CofD-like"/>
    <property type="match status" value="1"/>
</dbReference>
<evidence type="ECO:0000256" key="1">
    <source>
        <dbReference type="ARBA" id="ARBA00022490"/>
    </source>
</evidence>
<dbReference type="GO" id="GO:0043743">
    <property type="term" value="F:LPPG:FO 2-phospho-L-lactate transferase activity"/>
    <property type="evidence" value="ECO:0007669"/>
    <property type="project" value="InterPro"/>
</dbReference>
<dbReference type="InterPro" id="IPR002882">
    <property type="entry name" value="CofD"/>
</dbReference>
<dbReference type="NCBIfam" id="TIGR01826">
    <property type="entry name" value="CofD_related"/>
    <property type="match status" value="1"/>
</dbReference>
<accession>A0A6B1DWU3</accession>